<keyword evidence="2" id="KW-1185">Reference proteome</keyword>
<evidence type="ECO:0000313" key="2">
    <source>
        <dbReference type="Proteomes" id="UP001054945"/>
    </source>
</evidence>
<organism evidence="1 2">
    <name type="scientific">Caerostris extrusa</name>
    <name type="common">Bark spider</name>
    <name type="synonym">Caerostris bankana</name>
    <dbReference type="NCBI Taxonomy" id="172846"/>
    <lineage>
        <taxon>Eukaryota</taxon>
        <taxon>Metazoa</taxon>
        <taxon>Ecdysozoa</taxon>
        <taxon>Arthropoda</taxon>
        <taxon>Chelicerata</taxon>
        <taxon>Arachnida</taxon>
        <taxon>Araneae</taxon>
        <taxon>Araneomorphae</taxon>
        <taxon>Entelegynae</taxon>
        <taxon>Araneoidea</taxon>
        <taxon>Araneidae</taxon>
        <taxon>Caerostris</taxon>
    </lineage>
</organism>
<sequence>MRKVGKVEVPFRIDNAKNKGLAETKKNESEKQKKKKVEKKRYCFSPTFPFSFLDCSWWNTPFYFSFFFLQVFFSEGRYLVLLEYLGQWGGRKGRPSWDVDQITGQNGQHLQFQIRLFLVTCVGLAESFGARRAFSRSAGVSGAMGVREGRPSWDVDQITGQDGQHLQFQIRLFLVTCVSAEESFGAFRSFLFRRRALSRSAGVSVAMGGAREGRPSWDVDQITGQDGQHLQFQIRLFLVTCVTA</sequence>
<gene>
    <name evidence="1" type="ORF">CEXT_209051</name>
</gene>
<name>A0AAV4MJB0_CAEEX</name>
<proteinExistence type="predicted"/>
<protein>
    <submittedName>
        <fullName evidence="1">Uncharacterized protein</fullName>
    </submittedName>
</protein>
<reference evidence="1 2" key="1">
    <citation type="submission" date="2021-06" db="EMBL/GenBank/DDBJ databases">
        <title>Caerostris extrusa draft genome.</title>
        <authorList>
            <person name="Kono N."/>
            <person name="Arakawa K."/>
        </authorList>
    </citation>
    <scope>NUCLEOTIDE SEQUENCE [LARGE SCALE GENOMIC DNA]</scope>
</reference>
<comment type="caution">
    <text evidence="1">The sequence shown here is derived from an EMBL/GenBank/DDBJ whole genome shotgun (WGS) entry which is preliminary data.</text>
</comment>
<dbReference type="AlphaFoldDB" id="A0AAV4MJB0"/>
<dbReference type="EMBL" id="BPLR01019845">
    <property type="protein sequence ID" value="GIX72413.1"/>
    <property type="molecule type" value="Genomic_DNA"/>
</dbReference>
<dbReference type="Proteomes" id="UP001054945">
    <property type="component" value="Unassembled WGS sequence"/>
</dbReference>
<evidence type="ECO:0000313" key="1">
    <source>
        <dbReference type="EMBL" id="GIX72413.1"/>
    </source>
</evidence>
<accession>A0AAV4MJB0</accession>